<proteinExistence type="predicted"/>
<evidence type="ECO:0000313" key="3">
    <source>
        <dbReference type="Proteomes" id="UP000628710"/>
    </source>
</evidence>
<feature type="domain" description="Haemin-degrading HemS/ChuX" evidence="1">
    <location>
        <begin position="28"/>
        <end position="153"/>
    </location>
</feature>
<evidence type="ECO:0000259" key="1">
    <source>
        <dbReference type="Pfam" id="PF05171"/>
    </source>
</evidence>
<organism evidence="2 3">
    <name type="scientific">Marinomonas transparens</name>
    <dbReference type="NCBI Taxonomy" id="2795388"/>
    <lineage>
        <taxon>Bacteria</taxon>
        <taxon>Pseudomonadati</taxon>
        <taxon>Pseudomonadota</taxon>
        <taxon>Gammaproteobacteria</taxon>
        <taxon>Oceanospirillales</taxon>
        <taxon>Oceanospirillaceae</taxon>
        <taxon>Marinomonas</taxon>
    </lineage>
</organism>
<comment type="caution">
    <text evidence="2">The sequence shown here is derived from an EMBL/GenBank/DDBJ whole genome shotgun (WGS) entry which is preliminary data.</text>
</comment>
<sequence>MSNLYQAYQAAIEENPKSRARDLAQTLNVSEGALVACRQGVDTWQLKSPFQDLLSALEPLGDVMTITRNDEVVHECHGIYNNVRFMGGGNMGLVLTPEIDLRLFMSQWFAGFLVSEKGRDSLQFFNKQGMALHKIYRTDRTNVQAWEELVDAYRLPVGDVEFDPVQTVKSEAPVLPADFDSALFAKEWSELKDVHEYHGMLKRHKLSRTQALEQIGPEWATKIHHYAVVQAIQFVQEESSDVMIFVGNSGCIQIYTGAIQKLMPHGPWFNVLDERFNLHLRTDLVDQVWVIERPSSDGVITSIEAFNKQGDSIITLFGRRKPGEAELPQWRDIVHKVKAHSYDEENEHVA</sequence>
<dbReference type="AlphaFoldDB" id="A0A934MZU8"/>
<evidence type="ECO:0000313" key="2">
    <source>
        <dbReference type="EMBL" id="MBJ7537925.1"/>
    </source>
</evidence>
<dbReference type="GO" id="GO:0006826">
    <property type="term" value="P:iron ion transport"/>
    <property type="evidence" value="ECO:0007669"/>
    <property type="project" value="InterPro"/>
</dbReference>
<accession>A0A934MZU8</accession>
<dbReference type="Proteomes" id="UP000628710">
    <property type="component" value="Unassembled WGS sequence"/>
</dbReference>
<name>A0A934MZU8_9GAMM</name>
<dbReference type="InterPro" id="IPR007845">
    <property type="entry name" value="HemS/ChuX_dom"/>
</dbReference>
<dbReference type="RefSeq" id="WP_199468220.1">
    <property type="nucleotide sequence ID" value="NZ_JAEMNX010000009.1"/>
</dbReference>
<dbReference type="CDD" id="cd16830">
    <property type="entry name" value="HemS-like_N"/>
    <property type="match status" value="1"/>
</dbReference>
<dbReference type="Gene3D" id="3.40.1570.10">
    <property type="entry name" value="HemS/ChuS/ChuX like domains"/>
    <property type="match status" value="2"/>
</dbReference>
<keyword evidence="3" id="KW-1185">Reference proteome</keyword>
<feature type="domain" description="Haemin-degrading HemS/ChuX" evidence="1">
    <location>
        <begin position="205"/>
        <end position="336"/>
    </location>
</feature>
<gene>
    <name evidence="2" type="ORF">I8J31_09600</name>
</gene>
<dbReference type="InterPro" id="IPR053733">
    <property type="entry name" value="Heme_Transport_Util_sf"/>
</dbReference>
<protein>
    <recommendedName>
        <fullName evidence="1">Haemin-degrading HemS/ChuX domain-containing protein</fullName>
    </recommendedName>
</protein>
<dbReference type="EMBL" id="JAEMNX010000009">
    <property type="protein sequence ID" value="MBJ7537925.1"/>
    <property type="molecule type" value="Genomic_DNA"/>
</dbReference>
<reference evidence="2" key="1">
    <citation type="submission" date="2020-12" db="EMBL/GenBank/DDBJ databases">
        <title>Marinomonas arctica sp. nov., a psychrotolerant bacterium isolated from the Arctic.</title>
        <authorList>
            <person name="Zhang Y."/>
        </authorList>
    </citation>
    <scope>NUCLEOTIDE SEQUENCE</scope>
    <source>
        <strain evidence="2">C1424</strain>
    </source>
</reference>
<dbReference type="Pfam" id="PF05171">
    <property type="entry name" value="HemS"/>
    <property type="match status" value="2"/>
</dbReference>
<dbReference type="SUPFAM" id="SSF144064">
    <property type="entry name" value="Heme iron utilization protein-like"/>
    <property type="match status" value="1"/>
</dbReference>
<dbReference type="CDD" id="cd16831">
    <property type="entry name" value="HemS-like_C"/>
    <property type="match status" value="1"/>
</dbReference>